<dbReference type="GO" id="GO:0008270">
    <property type="term" value="F:zinc ion binding"/>
    <property type="evidence" value="ECO:0007669"/>
    <property type="project" value="InterPro"/>
</dbReference>
<feature type="domain" description="Zn(2)-C6 fungal-type" evidence="7">
    <location>
        <begin position="47"/>
        <end position="78"/>
    </location>
</feature>
<proteinExistence type="predicted"/>
<sequence>MGRPVAFGVEDVQPLEEQMDTRNESAAVRATEAEPAQPKRKKRTPMSCDRCKSRKTKCIGPVPGPCQYCASIGVRCEIDMRARKKRPFYHVTEEEYRYMVQILKHQYPGRELNLHTLRELARELDISAADTGESNPSNPNDGSSTNDDLQGSPADDVANDEIRGLYDGLGSMIVDSRGKYRHIGADSGISFNGAVRALTEGPQPTTEFTHPPEIIQPMSTTSLPPTSPESSMSGPSCGVDRGLPLALPMREQCEQYVSLFLEQVHGLYWLYSAEQLHQEVEHIYAVEGDKRVSAACLCGLYAIFALGAQDEETEEVDGGVSPTTAEYLERAKTLVTRVCDQADMESVKALCLLSLALQSACFGTASYLYVGTAVRIAYSLGIQLDKMPPSQGLIEKEQRRRLWWTLYVLDQDSALRCGNPCAITVGEMMPPVPFPSERVLSAPVPGLLQQMASLSHIAKQVSRTLYFQPTSSTRSISFGAVQSLVTSLQSWQRSLPPHLQMHTPVSPSHRRAVGCLHIRYWSVVMLLTRPFLLSTALPGARLSCEKQRSTFETLGHMCIEAASELLGEAREMNSSGCLSSRVYFDCESLLQSLQILRLALVKTGDTIYREQVLSCVRILESMEQFGWPRRVLPEVRHQLRQSGIMSRDESAEAPMTDMIGGSQVYEEGLEQLELDYGSGLAAGGFFLEDPIDQPSLIL</sequence>
<dbReference type="Gene3D" id="4.10.240.10">
    <property type="entry name" value="Zn(2)-C6 fungal-type DNA-binding domain"/>
    <property type="match status" value="1"/>
</dbReference>
<gene>
    <name evidence="8" type="ORF">BDY21DRAFT_348480</name>
</gene>
<dbReference type="Proteomes" id="UP000799766">
    <property type="component" value="Unassembled WGS sequence"/>
</dbReference>
<keyword evidence="2" id="KW-0805">Transcription regulation</keyword>
<organism evidence="8 9">
    <name type="scientific">Lineolata rhizophorae</name>
    <dbReference type="NCBI Taxonomy" id="578093"/>
    <lineage>
        <taxon>Eukaryota</taxon>
        <taxon>Fungi</taxon>
        <taxon>Dikarya</taxon>
        <taxon>Ascomycota</taxon>
        <taxon>Pezizomycotina</taxon>
        <taxon>Dothideomycetes</taxon>
        <taxon>Dothideomycetes incertae sedis</taxon>
        <taxon>Lineolatales</taxon>
        <taxon>Lineolataceae</taxon>
        <taxon>Lineolata</taxon>
    </lineage>
</organism>
<dbReference type="GO" id="GO:0000981">
    <property type="term" value="F:DNA-binding transcription factor activity, RNA polymerase II-specific"/>
    <property type="evidence" value="ECO:0007669"/>
    <property type="project" value="InterPro"/>
</dbReference>
<dbReference type="CDD" id="cd00067">
    <property type="entry name" value="GAL4"/>
    <property type="match status" value="1"/>
</dbReference>
<feature type="region of interest" description="Disordered" evidence="6">
    <location>
        <begin position="129"/>
        <end position="158"/>
    </location>
</feature>
<evidence type="ECO:0000256" key="2">
    <source>
        <dbReference type="ARBA" id="ARBA00023015"/>
    </source>
</evidence>
<dbReference type="PROSITE" id="PS50048">
    <property type="entry name" value="ZN2_CY6_FUNGAL_2"/>
    <property type="match status" value="1"/>
</dbReference>
<accession>A0A6A6NVD0</accession>
<dbReference type="PROSITE" id="PS00463">
    <property type="entry name" value="ZN2_CY6_FUNGAL_1"/>
    <property type="match status" value="1"/>
</dbReference>
<dbReference type="PANTHER" id="PTHR47424:SF3">
    <property type="entry name" value="REGULATORY PROTEIN GAL4"/>
    <property type="match status" value="1"/>
</dbReference>
<dbReference type="Pfam" id="PF04082">
    <property type="entry name" value="Fungal_trans"/>
    <property type="match status" value="1"/>
</dbReference>
<evidence type="ECO:0000313" key="8">
    <source>
        <dbReference type="EMBL" id="KAF2455730.1"/>
    </source>
</evidence>
<dbReference type="InterPro" id="IPR007219">
    <property type="entry name" value="XnlR_reg_dom"/>
</dbReference>
<dbReference type="EMBL" id="MU001685">
    <property type="protein sequence ID" value="KAF2455730.1"/>
    <property type="molecule type" value="Genomic_DNA"/>
</dbReference>
<dbReference type="SMART" id="SM00906">
    <property type="entry name" value="Fungal_trans"/>
    <property type="match status" value="1"/>
</dbReference>
<dbReference type="OrthoDB" id="310895at2759"/>
<keyword evidence="5" id="KW-0539">Nucleus</keyword>
<evidence type="ECO:0000256" key="6">
    <source>
        <dbReference type="SAM" id="MobiDB-lite"/>
    </source>
</evidence>
<feature type="compositionally biased region" description="Polar residues" evidence="6">
    <location>
        <begin position="132"/>
        <end position="149"/>
    </location>
</feature>
<dbReference type="InterPro" id="IPR051127">
    <property type="entry name" value="Fungal_SecMet_Regulators"/>
</dbReference>
<dbReference type="Pfam" id="PF00172">
    <property type="entry name" value="Zn_clus"/>
    <property type="match status" value="1"/>
</dbReference>
<dbReference type="InterPro" id="IPR001138">
    <property type="entry name" value="Zn2Cys6_DnaBD"/>
</dbReference>
<feature type="region of interest" description="Disordered" evidence="6">
    <location>
        <begin position="1"/>
        <end position="47"/>
    </location>
</feature>
<evidence type="ECO:0000256" key="3">
    <source>
        <dbReference type="ARBA" id="ARBA00023125"/>
    </source>
</evidence>
<reference evidence="8" key="1">
    <citation type="journal article" date="2020" name="Stud. Mycol.">
        <title>101 Dothideomycetes genomes: a test case for predicting lifestyles and emergence of pathogens.</title>
        <authorList>
            <person name="Haridas S."/>
            <person name="Albert R."/>
            <person name="Binder M."/>
            <person name="Bloem J."/>
            <person name="Labutti K."/>
            <person name="Salamov A."/>
            <person name="Andreopoulos B."/>
            <person name="Baker S."/>
            <person name="Barry K."/>
            <person name="Bills G."/>
            <person name="Bluhm B."/>
            <person name="Cannon C."/>
            <person name="Castanera R."/>
            <person name="Culley D."/>
            <person name="Daum C."/>
            <person name="Ezra D."/>
            <person name="Gonzalez J."/>
            <person name="Henrissat B."/>
            <person name="Kuo A."/>
            <person name="Liang C."/>
            <person name="Lipzen A."/>
            <person name="Lutzoni F."/>
            <person name="Magnuson J."/>
            <person name="Mondo S."/>
            <person name="Nolan M."/>
            <person name="Ohm R."/>
            <person name="Pangilinan J."/>
            <person name="Park H.-J."/>
            <person name="Ramirez L."/>
            <person name="Alfaro M."/>
            <person name="Sun H."/>
            <person name="Tritt A."/>
            <person name="Yoshinaga Y."/>
            <person name="Zwiers L.-H."/>
            <person name="Turgeon B."/>
            <person name="Goodwin S."/>
            <person name="Spatafora J."/>
            <person name="Crous P."/>
            <person name="Grigoriev I."/>
        </authorList>
    </citation>
    <scope>NUCLEOTIDE SEQUENCE</scope>
    <source>
        <strain evidence="8">ATCC 16933</strain>
    </source>
</reference>
<protein>
    <recommendedName>
        <fullName evidence="7">Zn(2)-C6 fungal-type domain-containing protein</fullName>
    </recommendedName>
</protein>
<dbReference type="SUPFAM" id="SSF57701">
    <property type="entry name" value="Zn2/Cys6 DNA-binding domain"/>
    <property type="match status" value="1"/>
</dbReference>
<keyword evidence="3" id="KW-0238">DNA-binding</keyword>
<dbReference type="InterPro" id="IPR036864">
    <property type="entry name" value="Zn2-C6_fun-type_DNA-bd_sf"/>
</dbReference>
<evidence type="ECO:0000256" key="4">
    <source>
        <dbReference type="ARBA" id="ARBA00023163"/>
    </source>
</evidence>
<dbReference type="SMART" id="SM00066">
    <property type="entry name" value="GAL4"/>
    <property type="match status" value="1"/>
</dbReference>
<name>A0A6A6NVD0_9PEZI</name>
<dbReference type="GO" id="GO:0003677">
    <property type="term" value="F:DNA binding"/>
    <property type="evidence" value="ECO:0007669"/>
    <property type="project" value="UniProtKB-KW"/>
</dbReference>
<dbReference type="GO" id="GO:0006351">
    <property type="term" value="P:DNA-templated transcription"/>
    <property type="evidence" value="ECO:0007669"/>
    <property type="project" value="InterPro"/>
</dbReference>
<dbReference type="AlphaFoldDB" id="A0A6A6NVD0"/>
<keyword evidence="1" id="KW-0479">Metal-binding</keyword>
<evidence type="ECO:0000259" key="7">
    <source>
        <dbReference type="PROSITE" id="PS50048"/>
    </source>
</evidence>
<evidence type="ECO:0000256" key="1">
    <source>
        <dbReference type="ARBA" id="ARBA00022723"/>
    </source>
</evidence>
<keyword evidence="4" id="KW-0804">Transcription</keyword>
<evidence type="ECO:0000313" key="9">
    <source>
        <dbReference type="Proteomes" id="UP000799766"/>
    </source>
</evidence>
<keyword evidence="9" id="KW-1185">Reference proteome</keyword>
<evidence type="ECO:0000256" key="5">
    <source>
        <dbReference type="ARBA" id="ARBA00023242"/>
    </source>
</evidence>
<dbReference type="CDD" id="cd12148">
    <property type="entry name" value="fungal_TF_MHR"/>
    <property type="match status" value="1"/>
</dbReference>
<dbReference type="PANTHER" id="PTHR47424">
    <property type="entry name" value="REGULATORY PROTEIN GAL4"/>
    <property type="match status" value="1"/>
</dbReference>